<keyword evidence="1" id="KW-0732">Signal</keyword>
<organism evidence="2 3">
    <name type="scientific">Pedobacter segetis</name>
    <dbReference type="NCBI Taxonomy" id="2793069"/>
    <lineage>
        <taxon>Bacteria</taxon>
        <taxon>Pseudomonadati</taxon>
        <taxon>Bacteroidota</taxon>
        <taxon>Sphingobacteriia</taxon>
        <taxon>Sphingobacteriales</taxon>
        <taxon>Sphingobacteriaceae</taxon>
        <taxon>Pedobacter</taxon>
    </lineage>
</organism>
<protein>
    <recommendedName>
        <fullName evidence="4">WD40-like Beta Propeller Repeat</fullName>
    </recommendedName>
</protein>
<dbReference type="Proteomes" id="UP000660024">
    <property type="component" value="Unassembled WGS sequence"/>
</dbReference>
<proteinExistence type="predicted"/>
<evidence type="ECO:0000256" key="1">
    <source>
        <dbReference type="SAM" id="SignalP"/>
    </source>
</evidence>
<comment type="caution">
    <text evidence="2">The sequence shown here is derived from an EMBL/GenBank/DDBJ whole genome shotgun (WGS) entry which is preliminary data.</text>
</comment>
<feature type="chain" id="PRO_5046816110" description="WD40-like Beta Propeller Repeat" evidence="1">
    <location>
        <begin position="19"/>
        <end position="279"/>
    </location>
</feature>
<dbReference type="RefSeq" id="WP_200585443.1">
    <property type="nucleotide sequence ID" value="NZ_JAEHFY010000008.1"/>
</dbReference>
<feature type="signal peptide" evidence="1">
    <location>
        <begin position="1"/>
        <end position="18"/>
    </location>
</feature>
<reference evidence="2 3" key="1">
    <citation type="submission" date="2020-12" db="EMBL/GenBank/DDBJ databases">
        <title>Bacterial novel species Pedobacter sp. SD-b isolated from soil.</title>
        <authorList>
            <person name="Jung H.-Y."/>
        </authorList>
    </citation>
    <scope>NUCLEOTIDE SEQUENCE [LARGE SCALE GENOMIC DNA]</scope>
    <source>
        <strain evidence="2 3">SD-b</strain>
    </source>
</reference>
<sequence length="279" mass="32094">MKYLFFIVSIFAATFSYAQEYHLQDKNINELSGLVVSTKSDDLLWVHNDSGDKSYVYLINNKGEKITTIDYHKDVKDCEDIALYHAKNGKPEIFVGDIGDNKAKREYISLYKFEEPNTHKTKDKIDIKNAKEIKLKYPDGPKDAECLMIDPLDKKIYIVSKREDSVKVYSAAIDTPPNKPTTLKKEATLFFPGVIHLKWITAGDISRDGTQVLIKSYGNIFYWNRKTNESFIDCIKKPYKIIPYKPEPQGEAIGFTKDAKHFYTISEGKEAVIFYKDLN</sequence>
<gene>
    <name evidence="2" type="ORF">I5M32_06775</name>
</gene>
<accession>A0ABS1BIM3</accession>
<evidence type="ECO:0008006" key="4">
    <source>
        <dbReference type="Google" id="ProtNLM"/>
    </source>
</evidence>
<name>A0ABS1BIM3_9SPHI</name>
<evidence type="ECO:0000313" key="3">
    <source>
        <dbReference type="Proteomes" id="UP000660024"/>
    </source>
</evidence>
<evidence type="ECO:0000313" key="2">
    <source>
        <dbReference type="EMBL" id="MBK0382662.1"/>
    </source>
</evidence>
<dbReference type="EMBL" id="JAEHFY010000008">
    <property type="protein sequence ID" value="MBK0382662.1"/>
    <property type="molecule type" value="Genomic_DNA"/>
</dbReference>
<dbReference type="SUPFAM" id="SSF75011">
    <property type="entry name" value="3-carboxy-cis,cis-mucoante lactonizing enzyme"/>
    <property type="match status" value="1"/>
</dbReference>
<keyword evidence="3" id="KW-1185">Reference proteome</keyword>